<evidence type="ECO:0000313" key="13">
    <source>
        <dbReference type="Proteomes" id="UP000254191"/>
    </source>
</evidence>
<dbReference type="Proteomes" id="UP000254191">
    <property type="component" value="Unassembled WGS sequence"/>
</dbReference>
<evidence type="ECO:0000256" key="6">
    <source>
        <dbReference type="ARBA" id="ARBA00022679"/>
    </source>
</evidence>
<evidence type="ECO:0000256" key="3">
    <source>
        <dbReference type="ARBA" id="ARBA00005638"/>
    </source>
</evidence>
<protein>
    <recommendedName>
        <fullName evidence="5">Porphobilinogen deaminase</fullName>
        <ecNumber evidence="4">2.5.1.61</ecNumber>
    </recommendedName>
    <alternativeName>
        <fullName evidence="9">Hydroxymethylbilane synthase</fullName>
    </alternativeName>
    <alternativeName>
        <fullName evidence="8">Pre-uroporphyrinogen synthase</fullName>
    </alternativeName>
</protein>
<dbReference type="InterPro" id="IPR022417">
    <property type="entry name" value="Porphobilin_deaminase_N"/>
</dbReference>
<dbReference type="EC" id="2.5.1.61" evidence="4"/>
<dbReference type="InterPro" id="IPR000860">
    <property type="entry name" value="HemC"/>
</dbReference>
<evidence type="ECO:0000313" key="12">
    <source>
        <dbReference type="EMBL" id="SUC18030.1"/>
    </source>
</evidence>
<dbReference type="Pfam" id="PF01379">
    <property type="entry name" value="Porphobil_deam"/>
    <property type="match status" value="1"/>
</dbReference>
<keyword evidence="6 12" id="KW-0808">Transferase</keyword>
<comment type="pathway">
    <text evidence="2">Porphyrin-containing compound metabolism; protoporphyrin-IX biosynthesis; coproporphyrinogen-III from 5-aminolevulinate: step 2/4.</text>
</comment>
<feature type="domain" description="Porphobilinogen deaminase N-terminal" evidence="11">
    <location>
        <begin position="1"/>
        <end position="70"/>
    </location>
</feature>
<evidence type="ECO:0000256" key="8">
    <source>
        <dbReference type="ARBA" id="ARBA00030685"/>
    </source>
</evidence>
<gene>
    <name evidence="12" type="primary">hemC_2</name>
    <name evidence="12" type="ORF">NCTC11938_00339</name>
</gene>
<dbReference type="AlphaFoldDB" id="A0A379FF87"/>
<dbReference type="PANTHER" id="PTHR11557:SF0">
    <property type="entry name" value="PORPHOBILINOGEN DEAMINASE"/>
    <property type="match status" value="1"/>
</dbReference>
<evidence type="ECO:0000256" key="5">
    <source>
        <dbReference type="ARBA" id="ARBA00016519"/>
    </source>
</evidence>
<evidence type="ECO:0000259" key="11">
    <source>
        <dbReference type="Pfam" id="PF01379"/>
    </source>
</evidence>
<evidence type="ECO:0000256" key="7">
    <source>
        <dbReference type="ARBA" id="ARBA00023244"/>
    </source>
</evidence>
<comment type="function">
    <text evidence="1">Tetrapolymerization of the monopyrrole PBG into the hydroxymethylbilane pre-uroporphyrinogen in several discrete steps.</text>
</comment>
<comment type="similarity">
    <text evidence="3">Belongs to the HMBS family.</text>
</comment>
<reference evidence="12 13" key="1">
    <citation type="submission" date="2018-06" db="EMBL/GenBank/DDBJ databases">
        <authorList>
            <consortium name="Pathogen Informatics"/>
            <person name="Doyle S."/>
        </authorList>
    </citation>
    <scope>NUCLEOTIDE SEQUENCE [LARGE SCALE GENOMIC DNA]</scope>
    <source>
        <strain evidence="12 13">NCTC11938</strain>
    </source>
</reference>
<dbReference type="PRINTS" id="PR00151">
    <property type="entry name" value="PORPHBDMNASE"/>
</dbReference>
<evidence type="ECO:0000256" key="10">
    <source>
        <dbReference type="ARBA" id="ARBA00048169"/>
    </source>
</evidence>
<keyword evidence="7" id="KW-0627">Porphyrin biosynthesis</keyword>
<dbReference type="GO" id="GO:0005737">
    <property type="term" value="C:cytoplasm"/>
    <property type="evidence" value="ECO:0007669"/>
    <property type="project" value="TreeGrafter"/>
</dbReference>
<dbReference type="EMBL" id="UGTS01000003">
    <property type="protein sequence ID" value="SUC18030.1"/>
    <property type="molecule type" value="Genomic_DNA"/>
</dbReference>
<proteinExistence type="inferred from homology"/>
<dbReference type="PANTHER" id="PTHR11557">
    <property type="entry name" value="PORPHOBILINOGEN DEAMINASE"/>
    <property type="match status" value="1"/>
</dbReference>
<accession>A0A379FF87</accession>
<comment type="catalytic activity">
    <reaction evidence="10">
        <text>4 porphobilinogen + H2O = hydroxymethylbilane + 4 NH4(+)</text>
        <dbReference type="Rhea" id="RHEA:13185"/>
        <dbReference type="ChEBI" id="CHEBI:15377"/>
        <dbReference type="ChEBI" id="CHEBI:28938"/>
        <dbReference type="ChEBI" id="CHEBI:57845"/>
        <dbReference type="ChEBI" id="CHEBI:58126"/>
        <dbReference type="EC" id="2.5.1.61"/>
    </reaction>
</comment>
<dbReference type="Gene3D" id="3.40.190.10">
    <property type="entry name" value="Periplasmic binding protein-like II"/>
    <property type="match status" value="1"/>
</dbReference>
<evidence type="ECO:0000256" key="9">
    <source>
        <dbReference type="ARBA" id="ARBA00033064"/>
    </source>
</evidence>
<evidence type="ECO:0000256" key="2">
    <source>
        <dbReference type="ARBA" id="ARBA00004735"/>
    </source>
</evidence>
<organism evidence="12 13">
    <name type="scientific">Proteus mirabilis</name>
    <dbReference type="NCBI Taxonomy" id="584"/>
    <lineage>
        <taxon>Bacteria</taxon>
        <taxon>Pseudomonadati</taxon>
        <taxon>Pseudomonadota</taxon>
        <taxon>Gammaproteobacteria</taxon>
        <taxon>Enterobacterales</taxon>
        <taxon>Morganellaceae</taxon>
        <taxon>Proteus</taxon>
    </lineage>
</organism>
<dbReference type="GO" id="GO:0006782">
    <property type="term" value="P:protoporphyrinogen IX biosynthetic process"/>
    <property type="evidence" value="ECO:0007669"/>
    <property type="project" value="UniProtKB-UniPathway"/>
</dbReference>
<evidence type="ECO:0000256" key="1">
    <source>
        <dbReference type="ARBA" id="ARBA00002869"/>
    </source>
</evidence>
<sequence length="78" mass="8667">MQALYVKEQLQIAHPSLVVELVPMVTKGDIILDTPLAKVGGKGLFVKELELALLSSRADIAVHSMKDVPLIFLKVWDW</sequence>
<evidence type="ECO:0000256" key="4">
    <source>
        <dbReference type="ARBA" id="ARBA00012655"/>
    </source>
</evidence>
<name>A0A379FF87_PROMI</name>
<dbReference type="GO" id="GO:0004418">
    <property type="term" value="F:hydroxymethylbilane synthase activity"/>
    <property type="evidence" value="ECO:0007669"/>
    <property type="project" value="UniProtKB-EC"/>
</dbReference>
<dbReference type="UniPathway" id="UPA00251">
    <property type="reaction ID" value="UER00319"/>
</dbReference>
<dbReference type="SUPFAM" id="SSF53850">
    <property type="entry name" value="Periplasmic binding protein-like II"/>
    <property type="match status" value="1"/>
</dbReference>